<dbReference type="PANTHER" id="PTHR11059:SF0">
    <property type="entry name" value="DNA REPAIR PROTEIN RECN"/>
    <property type="match status" value="1"/>
</dbReference>
<dbReference type="CDD" id="cd03241">
    <property type="entry name" value="ABC_RecN"/>
    <property type="match status" value="2"/>
</dbReference>
<dbReference type="InterPro" id="IPR003395">
    <property type="entry name" value="RecF/RecN/SMC_N"/>
</dbReference>
<evidence type="ECO:0000256" key="9">
    <source>
        <dbReference type="PIRNR" id="PIRNR003128"/>
    </source>
</evidence>
<sequence>MLQELIIQDFAIIEKIDVNFENGLTALTGETGAGKSIIIDALGLLVGTRGLSEYVRTQSQKAVVQGMFTIDTVNQATISGLCQDLGLDFSDNTLIVKRELHKNGRNVCRINDQLVSVATLRRLGRYLIDLSGQNQSQRLLDPATHLELLDQFGHQQINPLLKTYQTTYATYCSLKKQLTQVQTNARQRAQEIDMLQFQVQEITAAHLQPDEEERLQAQQLQLANFEKINQVLQTIYNELGGNDGNLVERLGQLVKQMQSISEFASVYASLASQLSGAYYDLQDSQDQILQQLDEQDFDSQQLEEVEQRLQLINNLEKKYGATLPEVLAFGQAAQQRLQTLQQQIQDPKVLQQQLESVQKDLAQQAVALTEQRQKVAHQLTALILQQLKSMYMDKTLFEVHFTPQDYTNMGNQAVEFYLQTNPGEDFKPLAKIASGGELARIMLALKTILAQYQHVETLVFDEIDTGVSGRVAQAIGDQMRQLADQMQVLCITHLPQVAADSQQQYLVQKKVVGQKTQTQVIPLDQKQRVEVIAQMLEGTKVTALTRQHAQELLRLAQH</sequence>
<protein>
    <recommendedName>
        <fullName evidence="3 9">DNA repair protein RecN</fullName>
    </recommendedName>
    <alternativeName>
        <fullName evidence="8 9">Recombination protein N</fullName>
    </alternativeName>
</protein>
<comment type="function">
    <text evidence="1 9">May be involved in recombinational repair of damaged DNA.</text>
</comment>
<dbReference type="Pfam" id="PF02463">
    <property type="entry name" value="SMC_N"/>
    <property type="match status" value="1"/>
</dbReference>
<feature type="domain" description="RecF/RecN/SMC N-terminal" evidence="10">
    <location>
        <begin position="1"/>
        <end position="509"/>
    </location>
</feature>
<proteinExistence type="inferred from homology"/>
<evidence type="ECO:0000256" key="4">
    <source>
        <dbReference type="ARBA" id="ARBA00022741"/>
    </source>
</evidence>
<dbReference type="PANTHER" id="PTHR11059">
    <property type="entry name" value="DNA REPAIR PROTEIN RECN"/>
    <property type="match status" value="1"/>
</dbReference>
<organism evidence="11 12">
    <name type="scientific">Bombilactobacillus thymidiniphilus</name>
    <dbReference type="NCBI Taxonomy" id="2923363"/>
    <lineage>
        <taxon>Bacteria</taxon>
        <taxon>Bacillati</taxon>
        <taxon>Bacillota</taxon>
        <taxon>Bacilli</taxon>
        <taxon>Lactobacillales</taxon>
        <taxon>Lactobacillaceae</taxon>
        <taxon>Bombilactobacillus</taxon>
    </lineage>
</organism>
<evidence type="ECO:0000256" key="6">
    <source>
        <dbReference type="ARBA" id="ARBA00022840"/>
    </source>
</evidence>
<dbReference type="InterPro" id="IPR004604">
    <property type="entry name" value="DNA_recomb/repair_RecN"/>
</dbReference>
<evidence type="ECO:0000256" key="1">
    <source>
        <dbReference type="ARBA" id="ARBA00003618"/>
    </source>
</evidence>
<dbReference type="RefSeq" id="WP_249512679.1">
    <property type="nucleotide sequence ID" value="NZ_CP093365.1"/>
</dbReference>
<evidence type="ECO:0000313" key="11">
    <source>
        <dbReference type="EMBL" id="UQS83453.1"/>
    </source>
</evidence>
<evidence type="ECO:0000259" key="10">
    <source>
        <dbReference type="Pfam" id="PF02463"/>
    </source>
</evidence>
<evidence type="ECO:0000256" key="7">
    <source>
        <dbReference type="ARBA" id="ARBA00023204"/>
    </source>
</evidence>
<evidence type="ECO:0000256" key="2">
    <source>
        <dbReference type="ARBA" id="ARBA00009441"/>
    </source>
</evidence>
<dbReference type="InterPro" id="IPR027417">
    <property type="entry name" value="P-loop_NTPase"/>
</dbReference>
<keyword evidence="5 9" id="KW-0227">DNA damage</keyword>
<accession>A0ABY4PCQ9</accession>
<dbReference type="Gene3D" id="3.40.50.300">
    <property type="entry name" value="P-loop containing nucleotide triphosphate hydrolases"/>
    <property type="match status" value="2"/>
</dbReference>
<comment type="similarity">
    <text evidence="2 9">Belongs to the RecN family.</text>
</comment>
<reference evidence="11 12" key="1">
    <citation type="journal article" date="2022" name="Int. J. Syst. Evol. Microbiol.">
        <title>Apilactobacillus apisilvae sp. nov., Nicolia spurrieriana gen. nov. sp. nov., Bombilactobacillus folatiphilus sp. nov. and Bombilactobacillus thymidiniphilus sp. nov., four new lactic acid bacterial isolates from stingless bees Tetragonula carbonaria and Austroplebeia australis.</title>
        <authorList>
            <person name="Oliphant S.A."/>
            <person name="Watson-Haigh N.S."/>
            <person name="Sumby K.M."/>
            <person name="Gardner J."/>
            <person name="Groom S."/>
            <person name="Jiranek V."/>
        </authorList>
    </citation>
    <scope>NUCLEOTIDE SEQUENCE [LARGE SCALE GENOMIC DNA]</scope>
    <source>
        <strain evidence="11 12">SG4_A1</strain>
    </source>
</reference>
<evidence type="ECO:0000256" key="5">
    <source>
        <dbReference type="ARBA" id="ARBA00022763"/>
    </source>
</evidence>
<dbReference type="NCBIfam" id="TIGR00634">
    <property type="entry name" value="recN"/>
    <property type="match status" value="1"/>
</dbReference>
<dbReference type="PIRSF" id="PIRSF003128">
    <property type="entry name" value="RecN"/>
    <property type="match status" value="1"/>
</dbReference>
<name>A0ABY4PCQ9_9LACO</name>
<evidence type="ECO:0000256" key="3">
    <source>
        <dbReference type="ARBA" id="ARBA00021315"/>
    </source>
</evidence>
<evidence type="ECO:0000313" key="12">
    <source>
        <dbReference type="Proteomes" id="UP000831947"/>
    </source>
</evidence>
<dbReference type="SUPFAM" id="SSF52540">
    <property type="entry name" value="P-loop containing nucleoside triphosphate hydrolases"/>
    <property type="match status" value="2"/>
</dbReference>
<dbReference type="EMBL" id="CP093365">
    <property type="protein sequence ID" value="UQS83453.1"/>
    <property type="molecule type" value="Genomic_DNA"/>
</dbReference>
<keyword evidence="12" id="KW-1185">Reference proteome</keyword>
<keyword evidence="4" id="KW-0547">Nucleotide-binding</keyword>
<evidence type="ECO:0000256" key="8">
    <source>
        <dbReference type="ARBA" id="ARBA00033408"/>
    </source>
</evidence>
<dbReference type="Proteomes" id="UP000831947">
    <property type="component" value="Chromosome"/>
</dbReference>
<keyword evidence="7 9" id="KW-0234">DNA repair</keyword>
<keyword evidence="6" id="KW-0067">ATP-binding</keyword>
<gene>
    <name evidence="11" type="primary">recN</name>
    <name evidence="11" type="ORF">MOO47_06685</name>
</gene>